<feature type="compositionally biased region" description="Polar residues" evidence="1">
    <location>
        <begin position="90"/>
        <end position="112"/>
    </location>
</feature>
<dbReference type="Proteomes" id="UP000254076">
    <property type="component" value="Unassembled WGS sequence"/>
</dbReference>
<dbReference type="EMBL" id="QHGZ01000149">
    <property type="protein sequence ID" value="RDY81663.1"/>
    <property type="molecule type" value="Genomic_DNA"/>
</dbReference>
<evidence type="ECO:0000313" key="13">
    <source>
        <dbReference type="Proteomes" id="UP000255140"/>
    </source>
</evidence>
<evidence type="ECO:0000313" key="11">
    <source>
        <dbReference type="Proteomes" id="UP000035346"/>
    </source>
</evidence>
<evidence type="ECO:0000313" key="6">
    <source>
        <dbReference type="EMBL" id="RDY81663.1"/>
    </source>
</evidence>
<feature type="signal peptide" evidence="2">
    <location>
        <begin position="1"/>
        <end position="27"/>
    </location>
</feature>
<evidence type="ECO:0000313" key="10">
    <source>
        <dbReference type="Proteomes" id="UP000035174"/>
    </source>
</evidence>
<dbReference type="Proteomes" id="UP000268870">
    <property type="component" value="Chromosome"/>
</dbReference>
<dbReference type="EMBL" id="LCVB01000013">
    <property type="protein sequence ID" value="KLJ30576.1"/>
    <property type="molecule type" value="Genomic_DNA"/>
</dbReference>
<reference evidence="9 15" key="4">
    <citation type="submission" date="2018-12" db="EMBL/GenBank/DDBJ databases">
        <authorList>
            <consortium name="Pathogen Informatics"/>
        </authorList>
    </citation>
    <scope>NUCLEOTIDE SEQUENCE [LARGE SCALE GENOMIC DNA]</scope>
    <source>
        <strain evidence="9 15">NCTC8184</strain>
    </source>
</reference>
<sequence length="142" mass="15083">MKKDKYIALCLLCAIATSNLSAVTVFAQDAQTILTQATTVTDQTSEKAGENSSAEATSASESVSSEATTVVPEASLPSTDLHAQPADSKTAPTETVIEGQTETNPTTSPDKQFLQQVIPKEKHRLGRKQIQANPKLQLLVSL</sequence>
<reference evidence="6 14" key="2">
    <citation type="journal article" date="2018" name="Emerg. Microbes Infect.">
        <title>Phenotypic and molecular analysis of nontypeable Group B streptococci: identification of cps2a and hybrid cps2a/cps5 Group B streptococcal capsule gene clusters.</title>
        <authorList>
            <person name="Alhhazmi A."/>
            <person name="Tyrrell G.J."/>
        </authorList>
    </citation>
    <scope>NUCLEOTIDE SEQUENCE [LARGE SCALE GENOMIC DNA]</scope>
    <source>
        <strain evidence="6 14">PLGBS17</strain>
    </source>
</reference>
<dbReference type="Proteomes" id="UP000256718">
    <property type="component" value="Unassembled WGS sequence"/>
</dbReference>
<evidence type="ECO:0000313" key="9">
    <source>
        <dbReference type="EMBL" id="VED65621.1"/>
    </source>
</evidence>
<evidence type="ECO:0000313" key="12">
    <source>
        <dbReference type="Proteomes" id="UP000254076"/>
    </source>
</evidence>
<feature type="region of interest" description="Disordered" evidence="1">
    <location>
        <begin position="40"/>
        <end position="112"/>
    </location>
</feature>
<name>A0A076Z6Y3_STRAG</name>
<dbReference type="Proteomes" id="UP000035346">
    <property type="component" value="Unassembled WGS sequence"/>
</dbReference>
<evidence type="ECO:0000313" key="3">
    <source>
        <dbReference type="EMBL" id="KLJ30576.1"/>
    </source>
</evidence>
<dbReference type="AlphaFoldDB" id="A0A076Z6Y3"/>
<dbReference type="Proteomes" id="UP000255140">
    <property type="component" value="Unassembled WGS sequence"/>
</dbReference>
<dbReference type="RefSeq" id="WP_000710899.1">
    <property type="nucleotide sequence ID" value="NZ_AP018935.1"/>
</dbReference>
<accession>A0A076Z6Y3</accession>
<protein>
    <submittedName>
        <fullName evidence="7">Uncharacterized protein</fullName>
    </submittedName>
</protein>
<gene>
    <name evidence="6" type="ORF">C4618_05930</name>
    <name evidence="9" type="ORF">NCTC8184_01677</name>
    <name evidence="7" type="ORF">NCTC8185_02361</name>
    <name evidence="8" type="ORF">NCTC9828_01560</name>
    <name evidence="5" type="ORF">QP229_02910</name>
    <name evidence="4" type="ORF">WA04_10810</name>
    <name evidence="3" type="ORF">WA45_01715</name>
</gene>
<feature type="chain" id="PRO_5014216880" evidence="2">
    <location>
        <begin position="28"/>
        <end position="142"/>
    </location>
</feature>
<reference evidence="12 13" key="3">
    <citation type="submission" date="2018-06" db="EMBL/GenBank/DDBJ databases">
        <authorList>
            <consortium name="Pathogen Informatics"/>
            <person name="Doyle S."/>
        </authorList>
    </citation>
    <scope>NUCLEOTIDE SEQUENCE [LARGE SCALE GENOMIC DNA]</scope>
    <source>
        <strain evidence="7 12">NCTC8185</strain>
        <strain evidence="8 13">NCTC9828</strain>
    </source>
</reference>
<evidence type="ECO:0000313" key="7">
    <source>
        <dbReference type="EMBL" id="SUN15038.1"/>
    </source>
</evidence>
<dbReference type="Proteomes" id="UP000035174">
    <property type="component" value="Unassembled WGS sequence"/>
</dbReference>
<evidence type="ECO:0000313" key="4">
    <source>
        <dbReference type="EMBL" id="KLL35342.1"/>
    </source>
</evidence>
<evidence type="ECO:0000313" key="15">
    <source>
        <dbReference type="Proteomes" id="UP000268870"/>
    </source>
</evidence>
<reference evidence="10 11" key="1">
    <citation type="journal article" date="2015" name="PLoS ONE">
        <title>Genomic analysis reveals the molecular basis for capsule loss in the group B streptococcus population.</title>
        <authorList>
            <consortium name="DEVANI Consortium"/>
            <person name="Rosini R."/>
            <person name="Campisi E."/>
            <person name="De Chiara M."/>
            <person name="Tettelin H."/>
            <person name="Rinaudo D."/>
            <person name="Toniolo C."/>
            <person name="Metruccio M."/>
            <person name="Guidotti S."/>
            <person name="Sorensen U.B."/>
            <person name="Kilian M."/>
            <person name="Ramirez M."/>
            <person name="Janulczyk R."/>
            <person name="Donati C."/>
            <person name="Grandi G."/>
            <person name="Margarit I."/>
        </authorList>
    </citation>
    <scope>NUCLEOTIDE SEQUENCE [LARGE SCALE GENOMIC DNA]</scope>
    <source>
        <strain evidence="4 11">DK-B-USS-215</strain>
        <strain evidence="3 10">ES-PW-063</strain>
    </source>
</reference>
<evidence type="ECO:0000256" key="2">
    <source>
        <dbReference type="SAM" id="SignalP"/>
    </source>
</evidence>
<dbReference type="EMBL" id="LR134265">
    <property type="protein sequence ID" value="VED65621.1"/>
    <property type="molecule type" value="Genomic_DNA"/>
</dbReference>
<evidence type="ECO:0000256" key="1">
    <source>
        <dbReference type="SAM" id="MobiDB-lite"/>
    </source>
</evidence>
<dbReference type="EMBL" id="JASOIH010000001">
    <property type="protein sequence ID" value="MDK6898941.1"/>
    <property type="molecule type" value="Genomic_DNA"/>
</dbReference>
<evidence type="ECO:0000313" key="5">
    <source>
        <dbReference type="EMBL" id="MDK6898941.1"/>
    </source>
</evidence>
<evidence type="ECO:0000313" key="14">
    <source>
        <dbReference type="Proteomes" id="UP000256718"/>
    </source>
</evidence>
<dbReference type="EMBL" id="UHEW01000005">
    <property type="protein sequence ID" value="SUN29281.1"/>
    <property type="molecule type" value="Genomic_DNA"/>
</dbReference>
<reference evidence="5" key="5">
    <citation type="submission" date="2023-05" db="EMBL/GenBank/DDBJ databases">
        <title>Cataloging the Phylogenetic Diversity of Human Bladder Bacteria.</title>
        <authorList>
            <person name="Du J."/>
        </authorList>
    </citation>
    <scope>NUCLEOTIDE SEQUENCE</scope>
    <source>
        <strain evidence="5">UMB8703</strain>
    </source>
</reference>
<proteinExistence type="predicted"/>
<dbReference type="Proteomes" id="UP001230629">
    <property type="component" value="Unassembled WGS sequence"/>
</dbReference>
<organism evidence="7 12">
    <name type="scientific">Streptococcus agalactiae</name>
    <dbReference type="NCBI Taxonomy" id="1311"/>
    <lineage>
        <taxon>Bacteria</taxon>
        <taxon>Bacillati</taxon>
        <taxon>Bacillota</taxon>
        <taxon>Bacilli</taxon>
        <taxon>Lactobacillales</taxon>
        <taxon>Streptococcaceae</taxon>
        <taxon>Streptococcus</taxon>
    </lineage>
</organism>
<dbReference type="EMBL" id="UHEQ01000004">
    <property type="protein sequence ID" value="SUN15038.1"/>
    <property type="molecule type" value="Genomic_DNA"/>
</dbReference>
<feature type="compositionally biased region" description="Low complexity" evidence="1">
    <location>
        <begin position="52"/>
        <end position="71"/>
    </location>
</feature>
<dbReference type="EMBL" id="LBKL01000098">
    <property type="protein sequence ID" value="KLL35342.1"/>
    <property type="molecule type" value="Genomic_DNA"/>
</dbReference>
<evidence type="ECO:0000313" key="8">
    <source>
        <dbReference type="EMBL" id="SUN29281.1"/>
    </source>
</evidence>
<keyword evidence="2" id="KW-0732">Signal</keyword>